<proteinExistence type="inferred from homology"/>
<feature type="domain" description="Cyclin C-terminal" evidence="6">
    <location>
        <begin position="202"/>
        <end position="331"/>
    </location>
</feature>
<dbReference type="AlphaFoldDB" id="A0A6P8GXS5"/>
<evidence type="ECO:0000259" key="6">
    <source>
        <dbReference type="SMART" id="SM01332"/>
    </source>
</evidence>
<sequence>MNMGCAAVSKFKFRLFEGRMRGLLSSLSSLFSHSRSTRIFIGQQVDFILLVRSGWEEMETESHWWKGQLAADIHQALRIKELKLPVYHAHSPQIGMRRYFADLLAILSNRYQLCATARHLAVYLLDLFMDHYDVAIKQLYVIALSCLLLASKFEEKEDRVPKLEQLNSLGIMCSLNLVLNKRDLIKMELLLLETFSWNLCIPTPAHFIDFYLQASVQEGDLYNSWPLTSLSKTKAFMDKYTHYFLEVSLQDHAFLSFRPSQVAAACIAASRICLQITPSWTTALHLLTGYTWDHLTKCIELMLLAHDNDVKEANKTKSPHPSSQVSLHSVAQHMHLSPVSAVQRPALTSSTGLSSSSSQALLFQAREFPHLAQHSPSLAHLHALTAEPQTLGALVPQDFLQSHRMGMLPGSELAGALPSYQSLPVGLQTGPRAMALQGPISMQVAIAPEPRHCMSVAAYPGGYLSSHPTFSTGCFNR</sequence>
<dbReference type="CTD" id="79616"/>
<dbReference type="SUPFAM" id="SSF47954">
    <property type="entry name" value="Cyclin-like"/>
    <property type="match status" value="2"/>
</dbReference>
<evidence type="ECO:0000256" key="1">
    <source>
        <dbReference type="ARBA" id="ARBA00023127"/>
    </source>
</evidence>
<organism evidence="7 8">
    <name type="scientific">Clupea harengus</name>
    <name type="common">Atlantic herring</name>
    <dbReference type="NCBI Taxonomy" id="7950"/>
    <lineage>
        <taxon>Eukaryota</taxon>
        <taxon>Metazoa</taxon>
        <taxon>Chordata</taxon>
        <taxon>Craniata</taxon>
        <taxon>Vertebrata</taxon>
        <taxon>Euteleostomi</taxon>
        <taxon>Actinopterygii</taxon>
        <taxon>Neopterygii</taxon>
        <taxon>Teleostei</taxon>
        <taxon>Clupei</taxon>
        <taxon>Clupeiformes</taxon>
        <taxon>Clupeoidei</taxon>
        <taxon>Clupeidae</taxon>
        <taxon>Clupea</taxon>
    </lineage>
</organism>
<evidence type="ECO:0000313" key="8">
    <source>
        <dbReference type="RefSeq" id="XP_031443268.1"/>
    </source>
</evidence>
<dbReference type="RefSeq" id="XP_031443268.1">
    <property type="nucleotide sequence ID" value="XM_031587408.1"/>
</dbReference>
<dbReference type="SMART" id="SM01332">
    <property type="entry name" value="Cyclin_C"/>
    <property type="match status" value="1"/>
</dbReference>
<evidence type="ECO:0000313" key="7">
    <source>
        <dbReference type="Proteomes" id="UP000515152"/>
    </source>
</evidence>
<dbReference type="OrthoDB" id="285802at2759"/>
<dbReference type="Gene3D" id="1.10.472.10">
    <property type="entry name" value="Cyclin-like"/>
    <property type="match status" value="2"/>
</dbReference>
<dbReference type="Pfam" id="PF00134">
    <property type="entry name" value="Cyclin_N"/>
    <property type="match status" value="1"/>
</dbReference>
<accession>A0A6P8GXS5</accession>
<dbReference type="CDD" id="cd20528">
    <property type="entry name" value="CYCLIN_CCNJ-like_rpt1"/>
    <property type="match status" value="1"/>
</dbReference>
<feature type="domain" description="Cyclin-like" evidence="5">
    <location>
        <begin position="210"/>
        <end position="304"/>
    </location>
</feature>
<dbReference type="InterPro" id="IPR039361">
    <property type="entry name" value="Cyclin"/>
</dbReference>
<gene>
    <name evidence="8" type="primary">ccnjl</name>
</gene>
<dbReference type="GeneID" id="105913089"/>
<dbReference type="Proteomes" id="UP000515152">
    <property type="component" value="Chromosome 20"/>
</dbReference>
<reference evidence="8" key="1">
    <citation type="submission" date="2025-08" db="UniProtKB">
        <authorList>
            <consortium name="RefSeq"/>
        </authorList>
    </citation>
    <scope>IDENTIFICATION</scope>
</reference>
<dbReference type="FunFam" id="1.10.472.10:FF:000022">
    <property type="entry name" value="cyclin-J isoform X1"/>
    <property type="match status" value="1"/>
</dbReference>
<comment type="similarity">
    <text evidence="2">Belongs to the cyclin family. Cyclin J subfamily.</text>
</comment>
<dbReference type="FunFam" id="1.10.472.10:FF:000047">
    <property type="entry name" value="Cyclin J like"/>
    <property type="match status" value="1"/>
</dbReference>
<dbReference type="CDD" id="cd20529">
    <property type="entry name" value="CYCLIN_CCNJ-like_rpt2"/>
    <property type="match status" value="1"/>
</dbReference>
<dbReference type="Pfam" id="PF02984">
    <property type="entry name" value="Cyclin_C"/>
    <property type="match status" value="1"/>
</dbReference>
<feature type="domain" description="Cyclin-like" evidence="5">
    <location>
        <begin position="102"/>
        <end position="193"/>
    </location>
</feature>
<keyword evidence="7" id="KW-1185">Reference proteome</keyword>
<evidence type="ECO:0000256" key="2">
    <source>
        <dbReference type="ARBA" id="ARBA00061243"/>
    </source>
</evidence>
<evidence type="ECO:0000259" key="5">
    <source>
        <dbReference type="SMART" id="SM00385"/>
    </source>
</evidence>
<evidence type="ECO:0000256" key="4">
    <source>
        <dbReference type="RuleBase" id="RU000383"/>
    </source>
</evidence>
<dbReference type="InterPro" id="IPR006671">
    <property type="entry name" value="Cyclin_N"/>
</dbReference>
<dbReference type="InterPro" id="IPR013763">
    <property type="entry name" value="Cyclin-like_dom"/>
</dbReference>
<keyword evidence="1 4" id="KW-0195">Cyclin</keyword>
<dbReference type="PANTHER" id="PTHR10177">
    <property type="entry name" value="CYCLINS"/>
    <property type="match status" value="1"/>
</dbReference>
<name>A0A6P8GXS5_CLUHA</name>
<protein>
    <recommendedName>
        <fullName evidence="3">Cyclin-J-like protein</fullName>
    </recommendedName>
</protein>
<dbReference type="InterPro" id="IPR004367">
    <property type="entry name" value="Cyclin_C-dom"/>
</dbReference>
<dbReference type="SMART" id="SM00385">
    <property type="entry name" value="CYCLIN"/>
    <property type="match status" value="2"/>
</dbReference>
<dbReference type="InterPro" id="IPR036915">
    <property type="entry name" value="Cyclin-like_sf"/>
</dbReference>
<evidence type="ECO:0000256" key="3">
    <source>
        <dbReference type="ARBA" id="ARBA00069543"/>
    </source>
</evidence>